<accession>A0ABM4KB03</accession>
<proteinExistence type="predicted"/>
<sequence>MRTRCISTYQLVENPQLSERKNLSKIKSPIEPKVLLVLPSTKGLVLQQVNKGNVSPGWQWLGRRGEQAWHSLWRCRPRSPRPSLFQTWQNVFLLIMDESYIRHCLAISSAFWHQSVMCIKVDYIYAPENGIQSAQPMAKLIPIHASSAVKR</sequence>
<name>A0ABM4KB03_EQUPR</name>
<protein>
    <submittedName>
        <fullName evidence="2">Uncharacterized protein isoform X2</fullName>
    </submittedName>
</protein>
<dbReference type="RefSeq" id="XP_070425373.1">
    <property type="nucleotide sequence ID" value="XM_070569272.1"/>
</dbReference>
<evidence type="ECO:0000313" key="2">
    <source>
        <dbReference type="RefSeq" id="XP_070425373.1"/>
    </source>
</evidence>
<gene>
    <name evidence="2" type="primary">LOC103556688</name>
</gene>
<dbReference type="Proteomes" id="UP001652662">
    <property type="component" value="Chromosome 13"/>
</dbReference>
<dbReference type="GeneID" id="103556688"/>
<reference evidence="2" key="1">
    <citation type="submission" date="2025-08" db="UniProtKB">
        <authorList>
            <consortium name="RefSeq"/>
        </authorList>
    </citation>
    <scope>IDENTIFICATION</scope>
    <source>
        <tissue evidence="2">Blood</tissue>
    </source>
</reference>
<organism evidence="1 2">
    <name type="scientific">Equus przewalskii</name>
    <name type="common">Przewalski's horse</name>
    <name type="synonym">Equus caballus przewalskii</name>
    <dbReference type="NCBI Taxonomy" id="9798"/>
    <lineage>
        <taxon>Eukaryota</taxon>
        <taxon>Metazoa</taxon>
        <taxon>Chordata</taxon>
        <taxon>Craniata</taxon>
        <taxon>Vertebrata</taxon>
        <taxon>Euteleostomi</taxon>
        <taxon>Mammalia</taxon>
        <taxon>Eutheria</taxon>
        <taxon>Laurasiatheria</taxon>
        <taxon>Perissodactyla</taxon>
        <taxon>Equidae</taxon>
        <taxon>Equus</taxon>
    </lineage>
</organism>
<keyword evidence="1" id="KW-1185">Reference proteome</keyword>
<evidence type="ECO:0000313" key="1">
    <source>
        <dbReference type="Proteomes" id="UP001652662"/>
    </source>
</evidence>